<gene>
    <name evidence="1" type="primary">sle_58290</name>
    <name evidence="2" type="ORF">ACH49_15185</name>
</gene>
<evidence type="ECO:0000313" key="1">
    <source>
        <dbReference type="EMBL" id="CQR65285.1"/>
    </source>
</evidence>
<evidence type="ECO:0000313" key="4">
    <source>
        <dbReference type="Proteomes" id="UP000037274"/>
    </source>
</evidence>
<keyword evidence="4" id="KW-1185">Reference proteome</keyword>
<dbReference type="EMBL" id="LN831790">
    <property type="protein sequence ID" value="CQR65285.1"/>
    <property type="molecule type" value="Genomic_DNA"/>
</dbReference>
<evidence type="ECO:0000313" key="3">
    <source>
        <dbReference type="Proteomes" id="UP000035016"/>
    </source>
</evidence>
<reference evidence="2 4" key="2">
    <citation type="submission" date="2015-06" db="EMBL/GenBank/DDBJ databases">
        <title>Draft genome sequence of Streptomyces leeuwenhoekii C58, which produces the novel lasso peptide, chaxapeptin.</title>
        <authorList>
            <person name="Yi Y."/>
            <person name="Hai D."/>
            <person name="Jaspars M."/>
            <person name="Sheng H."/>
            <person name="Rateb M.E."/>
            <person name="Bull A."/>
            <person name="Goodfellow M."/>
            <person name="Asenjo J.A."/>
            <person name="Ebel R."/>
        </authorList>
    </citation>
    <scope>NUCLEOTIDE SEQUENCE [LARGE SCALE GENOMIC DNA]</scope>
    <source>
        <strain evidence="2 4">C58</strain>
    </source>
</reference>
<dbReference type="Proteomes" id="UP000037274">
    <property type="component" value="Unassembled WGS sequence"/>
</dbReference>
<dbReference type="RefSeq" id="WP_029386290.1">
    <property type="nucleotide sequence ID" value="NZ_AZSD01000390.1"/>
</dbReference>
<sequence length="254" mass="28345">MDTLTFVSAVVALAGAATTAGLGYWTQRRLRVLEQRNLMDSYGASLAWSAYDLQARLYNVLRGHDVDVSPGPSRGFLTSFHVRGTPQQREYVRRSTVYVLAEYLGWVEILRRDVQFLDLGGSRANQRAMTVISSIGTALNRTTGDGDVLRLWRAEQRAVGELMVHPEGEPGRRRCLGYAEFCARLDGDDAFRRWFDPLLADVDRLARDTAPAVPRLAELQRKLIALIDVLDPKAVRFPQFRDLARAAAPAGPES</sequence>
<dbReference type="EMBL" id="LFEH01000049">
    <property type="protein sequence ID" value="KMS78642.1"/>
    <property type="molecule type" value="Genomic_DNA"/>
</dbReference>
<dbReference type="KEGG" id="sle:sle_58290"/>
<name>A0A0F7VZX8_STRLW</name>
<evidence type="ECO:0000313" key="2">
    <source>
        <dbReference type="EMBL" id="KMS78642.1"/>
    </source>
</evidence>
<dbReference type="Proteomes" id="UP000035016">
    <property type="component" value="Chromosome Chromosome"/>
</dbReference>
<dbReference type="AlphaFoldDB" id="A0A0F7VZX8"/>
<reference evidence="1 3" key="1">
    <citation type="submission" date="2015-02" db="EMBL/GenBank/DDBJ databases">
        <authorList>
            <person name="Gomez-Escribano P.J."/>
        </authorList>
    </citation>
    <scope>NUCLEOTIDE SEQUENCE [LARGE SCALE GENOMIC DNA]</scope>
    <source>
        <strain evidence="1">C34</strain>
        <strain evidence="3">C34 (DSM 42122 / NRRL B-24963)</strain>
    </source>
</reference>
<proteinExistence type="predicted"/>
<protein>
    <submittedName>
        <fullName evidence="1">Uncharacterized protein</fullName>
    </submittedName>
</protein>
<dbReference type="PATRIC" id="fig|1437453.5.peg.4523"/>
<accession>A0A0F7VZX8</accession>
<organism evidence="1 3">
    <name type="scientific">Streptomyces leeuwenhoekii</name>
    <dbReference type="NCBI Taxonomy" id="1437453"/>
    <lineage>
        <taxon>Bacteria</taxon>
        <taxon>Bacillati</taxon>
        <taxon>Actinomycetota</taxon>
        <taxon>Actinomycetes</taxon>
        <taxon>Kitasatosporales</taxon>
        <taxon>Streptomycetaceae</taxon>
        <taxon>Streptomyces</taxon>
    </lineage>
</organism>